<dbReference type="EMBL" id="QGDO01000001">
    <property type="protein sequence ID" value="PWJ44964.1"/>
    <property type="molecule type" value="Genomic_DNA"/>
</dbReference>
<dbReference type="InterPro" id="IPR050563">
    <property type="entry name" value="4-hydroxybenzoyl-CoA_TE"/>
</dbReference>
<keyword evidence="2 3" id="KW-0378">Hydrolase</keyword>
<dbReference type="Gene3D" id="3.10.129.10">
    <property type="entry name" value="Hotdog Thioesterase"/>
    <property type="match status" value="1"/>
</dbReference>
<reference evidence="3 4" key="1">
    <citation type="submission" date="2018-03" db="EMBL/GenBank/DDBJ databases">
        <title>Genomic Encyclopedia of Archaeal and Bacterial Type Strains, Phase II (KMG-II): from individual species to whole genera.</title>
        <authorList>
            <person name="Goeker M."/>
        </authorList>
    </citation>
    <scope>NUCLEOTIDE SEQUENCE [LARGE SCALE GENOMIC DNA]</scope>
    <source>
        <strain evidence="3 4">DSM 28229</strain>
    </source>
</reference>
<accession>A0A315ZJV0</accession>
<dbReference type="PANTHER" id="PTHR31793">
    <property type="entry name" value="4-HYDROXYBENZOYL-COA THIOESTERASE FAMILY MEMBER"/>
    <property type="match status" value="1"/>
</dbReference>
<evidence type="ECO:0000313" key="4">
    <source>
        <dbReference type="Proteomes" id="UP000245535"/>
    </source>
</evidence>
<dbReference type="PIRSF" id="PIRSF003230">
    <property type="entry name" value="YbgC"/>
    <property type="match status" value="1"/>
</dbReference>
<keyword evidence="4" id="KW-1185">Reference proteome</keyword>
<dbReference type="CDD" id="cd00586">
    <property type="entry name" value="4HBT"/>
    <property type="match status" value="1"/>
</dbReference>
<gene>
    <name evidence="3" type="ORF">BC781_1011357</name>
</gene>
<dbReference type="SUPFAM" id="SSF54637">
    <property type="entry name" value="Thioesterase/thiol ester dehydrase-isomerase"/>
    <property type="match status" value="1"/>
</dbReference>
<dbReference type="InterPro" id="IPR006684">
    <property type="entry name" value="YbgC/YbaW"/>
</dbReference>
<organism evidence="3 4">
    <name type="scientific">Sediminitomix flava</name>
    <dbReference type="NCBI Taxonomy" id="379075"/>
    <lineage>
        <taxon>Bacteria</taxon>
        <taxon>Pseudomonadati</taxon>
        <taxon>Bacteroidota</taxon>
        <taxon>Cytophagia</taxon>
        <taxon>Cytophagales</taxon>
        <taxon>Flammeovirgaceae</taxon>
        <taxon>Sediminitomix</taxon>
    </lineage>
</organism>
<dbReference type="OrthoDB" id="9800856at2"/>
<comment type="similarity">
    <text evidence="1">Belongs to the 4-hydroxybenzoyl-CoA thioesterase family.</text>
</comment>
<protein>
    <submittedName>
        <fullName evidence="3">Acyl-CoA thioester hydrolase</fullName>
    </submittedName>
</protein>
<evidence type="ECO:0000256" key="2">
    <source>
        <dbReference type="ARBA" id="ARBA00022801"/>
    </source>
</evidence>
<dbReference type="Proteomes" id="UP000245535">
    <property type="component" value="Unassembled WGS sequence"/>
</dbReference>
<dbReference type="NCBIfam" id="TIGR00051">
    <property type="entry name" value="YbgC/FadM family acyl-CoA thioesterase"/>
    <property type="match status" value="1"/>
</dbReference>
<evidence type="ECO:0000256" key="1">
    <source>
        <dbReference type="ARBA" id="ARBA00005953"/>
    </source>
</evidence>
<evidence type="ECO:0000313" key="3">
    <source>
        <dbReference type="EMBL" id="PWJ44964.1"/>
    </source>
</evidence>
<dbReference type="AlphaFoldDB" id="A0A315ZJV0"/>
<comment type="caution">
    <text evidence="3">The sequence shown here is derived from an EMBL/GenBank/DDBJ whole genome shotgun (WGS) entry which is preliminary data.</text>
</comment>
<sequence>MFLFEHKIRVRYADTDQMGVVYYGNYATFYETGRTESFRHLGLSYKSMEEEGIMLPVLENWSKFIKPAKYDDLLTVKTMLKEMPNSRIRFDYEIFNEKGDLLNIGYTILVFLDSKSFRPMRMPESIKSLLDPYFQEKIEELT</sequence>
<proteinExistence type="inferred from homology"/>
<dbReference type="GO" id="GO:0047617">
    <property type="term" value="F:fatty acyl-CoA hydrolase activity"/>
    <property type="evidence" value="ECO:0007669"/>
    <property type="project" value="TreeGrafter"/>
</dbReference>
<dbReference type="RefSeq" id="WP_109616425.1">
    <property type="nucleotide sequence ID" value="NZ_QGDO01000001.1"/>
</dbReference>
<dbReference type="Pfam" id="PF13279">
    <property type="entry name" value="4HBT_2"/>
    <property type="match status" value="1"/>
</dbReference>
<dbReference type="InterPro" id="IPR029069">
    <property type="entry name" value="HotDog_dom_sf"/>
</dbReference>
<name>A0A315ZJV0_SEDFL</name>
<dbReference type="PANTHER" id="PTHR31793:SF27">
    <property type="entry name" value="NOVEL THIOESTERASE SUPERFAMILY DOMAIN AND SAPOSIN A-TYPE DOMAIN CONTAINING PROTEIN (0610012H03RIK)"/>
    <property type="match status" value="1"/>
</dbReference>